<evidence type="ECO:0000313" key="1">
    <source>
        <dbReference type="EMBL" id="GBM63823.1"/>
    </source>
</evidence>
<accession>A0A4Y2HEV0</accession>
<comment type="caution">
    <text evidence="1">The sequence shown here is derived from an EMBL/GenBank/DDBJ whole genome shotgun (WGS) entry which is preliminary data.</text>
</comment>
<gene>
    <name evidence="1" type="ORF">AVEN_262709_1</name>
</gene>
<dbReference type="EMBL" id="BGPR01001891">
    <property type="protein sequence ID" value="GBM63823.1"/>
    <property type="molecule type" value="Genomic_DNA"/>
</dbReference>
<name>A0A4Y2HEV0_ARAVE</name>
<keyword evidence="2" id="KW-1185">Reference proteome</keyword>
<protein>
    <submittedName>
        <fullName evidence="1">Uncharacterized protein</fullName>
    </submittedName>
</protein>
<sequence>MEEKRMKRKMVKTDADAALPQSMEVLELNSMFSPSYTDTDVITLEYESQNRLDFPTLARECDPYGISVRASASNASAALQDIGIVHEGETSHLVDRNKICKQLQNAVAESTKLTVSCSLLTVLYFDGIKDKTKVLIKKDTKYFPKTTK</sequence>
<proteinExistence type="predicted"/>
<dbReference type="Proteomes" id="UP000499080">
    <property type="component" value="Unassembled WGS sequence"/>
</dbReference>
<dbReference type="AlphaFoldDB" id="A0A4Y2HEV0"/>
<organism evidence="1 2">
    <name type="scientific">Araneus ventricosus</name>
    <name type="common">Orbweaver spider</name>
    <name type="synonym">Epeira ventricosa</name>
    <dbReference type="NCBI Taxonomy" id="182803"/>
    <lineage>
        <taxon>Eukaryota</taxon>
        <taxon>Metazoa</taxon>
        <taxon>Ecdysozoa</taxon>
        <taxon>Arthropoda</taxon>
        <taxon>Chelicerata</taxon>
        <taxon>Arachnida</taxon>
        <taxon>Araneae</taxon>
        <taxon>Araneomorphae</taxon>
        <taxon>Entelegynae</taxon>
        <taxon>Araneoidea</taxon>
        <taxon>Araneidae</taxon>
        <taxon>Araneus</taxon>
    </lineage>
</organism>
<evidence type="ECO:0000313" key="2">
    <source>
        <dbReference type="Proteomes" id="UP000499080"/>
    </source>
</evidence>
<reference evidence="1 2" key="1">
    <citation type="journal article" date="2019" name="Sci. Rep.">
        <title>Orb-weaving spider Araneus ventricosus genome elucidates the spidroin gene catalogue.</title>
        <authorList>
            <person name="Kono N."/>
            <person name="Nakamura H."/>
            <person name="Ohtoshi R."/>
            <person name="Moran D.A.P."/>
            <person name="Shinohara A."/>
            <person name="Yoshida Y."/>
            <person name="Fujiwara M."/>
            <person name="Mori M."/>
            <person name="Tomita M."/>
            <person name="Arakawa K."/>
        </authorList>
    </citation>
    <scope>NUCLEOTIDE SEQUENCE [LARGE SCALE GENOMIC DNA]</scope>
</reference>
<dbReference type="OrthoDB" id="8058698at2759"/>